<keyword evidence="2" id="KW-1185">Reference proteome</keyword>
<protein>
    <submittedName>
        <fullName evidence="1">Uncharacterized protein</fullName>
    </submittedName>
</protein>
<evidence type="ECO:0000313" key="1">
    <source>
        <dbReference type="EMBL" id="KAF8431077.1"/>
    </source>
</evidence>
<dbReference type="AlphaFoldDB" id="A0AAD4G9A8"/>
<comment type="caution">
    <text evidence="1">The sequence shown here is derived from an EMBL/GenBank/DDBJ whole genome shotgun (WGS) entry which is preliminary data.</text>
</comment>
<dbReference type="EMBL" id="WHUW01000053">
    <property type="protein sequence ID" value="KAF8431077.1"/>
    <property type="molecule type" value="Genomic_DNA"/>
</dbReference>
<name>A0AAD4G9A8_BOLED</name>
<sequence>MPILCLNGQPHCSLVLTKRFRHQATLYTSSHLQLNRVRYLISIFEWYPGKEPRIRQQPAFGLPRHQPWLSSHYPVEKSSSHLDSCDVGPFPLYRVILTHDGREPNTRHIYTTPKTATVSTATDALSPKGREKRLTDLCRYELIVALPSRSLATAGHLLLHCITTSPHGVATMV</sequence>
<accession>A0AAD4G9A8</accession>
<reference evidence="1" key="2">
    <citation type="journal article" date="2020" name="Nat. Commun.">
        <title>Large-scale genome sequencing of mycorrhizal fungi provides insights into the early evolution of symbiotic traits.</title>
        <authorList>
            <person name="Miyauchi S."/>
            <person name="Kiss E."/>
            <person name="Kuo A."/>
            <person name="Drula E."/>
            <person name="Kohler A."/>
            <person name="Sanchez-Garcia M."/>
            <person name="Morin E."/>
            <person name="Andreopoulos B."/>
            <person name="Barry K.W."/>
            <person name="Bonito G."/>
            <person name="Buee M."/>
            <person name="Carver A."/>
            <person name="Chen C."/>
            <person name="Cichocki N."/>
            <person name="Clum A."/>
            <person name="Culley D."/>
            <person name="Crous P.W."/>
            <person name="Fauchery L."/>
            <person name="Girlanda M."/>
            <person name="Hayes R.D."/>
            <person name="Keri Z."/>
            <person name="LaButti K."/>
            <person name="Lipzen A."/>
            <person name="Lombard V."/>
            <person name="Magnuson J."/>
            <person name="Maillard F."/>
            <person name="Murat C."/>
            <person name="Nolan M."/>
            <person name="Ohm R.A."/>
            <person name="Pangilinan J."/>
            <person name="Pereira M.F."/>
            <person name="Perotto S."/>
            <person name="Peter M."/>
            <person name="Pfister S."/>
            <person name="Riley R."/>
            <person name="Sitrit Y."/>
            <person name="Stielow J.B."/>
            <person name="Szollosi G."/>
            <person name="Zifcakova L."/>
            <person name="Stursova M."/>
            <person name="Spatafora J.W."/>
            <person name="Tedersoo L."/>
            <person name="Vaario L.M."/>
            <person name="Yamada A."/>
            <person name="Yan M."/>
            <person name="Wang P."/>
            <person name="Xu J."/>
            <person name="Bruns T."/>
            <person name="Baldrian P."/>
            <person name="Vilgalys R."/>
            <person name="Dunand C."/>
            <person name="Henrissat B."/>
            <person name="Grigoriev I.V."/>
            <person name="Hibbett D."/>
            <person name="Nagy L.G."/>
            <person name="Martin F.M."/>
        </authorList>
    </citation>
    <scope>NUCLEOTIDE SEQUENCE</scope>
    <source>
        <strain evidence="1">BED1</strain>
    </source>
</reference>
<proteinExistence type="predicted"/>
<reference evidence="1" key="1">
    <citation type="submission" date="2019-10" db="EMBL/GenBank/DDBJ databases">
        <authorList>
            <consortium name="DOE Joint Genome Institute"/>
            <person name="Kuo A."/>
            <person name="Miyauchi S."/>
            <person name="Kiss E."/>
            <person name="Drula E."/>
            <person name="Kohler A."/>
            <person name="Sanchez-Garcia M."/>
            <person name="Andreopoulos B."/>
            <person name="Barry K.W."/>
            <person name="Bonito G."/>
            <person name="Buee M."/>
            <person name="Carver A."/>
            <person name="Chen C."/>
            <person name="Cichocki N."/>
            <person name="Clum A."/>
            <person name="Culley D."/>
            <person name="Crous P.W."/>
            <person name="Fauchery L."/>
            <person name="Girlanda M."/>
            <person name="Hayes R."/>
            <person name="Keri Z."/>
            <person name="LaButti K."/>
            <person name="Lipzen A."/>
            <person name="Lombard V."/>
            <person name="Magnuson J."/>
            <person name="Maillard F."/>
            <person name="Morin E."/>
            <person name="Murat C."/>
            <person name="Nolan M."/>
            <person name="Ohm R."/>
            <person name="Pangilinan J."/>
            <person name="Pereira M."/>
            <person name="Perotto S."/>
            <person name="Peter M."/>
            <person name="Riley R."/>
            <person name="Sitrit Y."/>
            <person name="Stielow B."/>
            <person name="Szollosi G."/>
            <person name="Zifcakova L."/>
            <person name="Stursova M."/>
            <person name="Spatafora J.W."/>
            <person name="Tedersoo L."/>
            <person name="Vaario L.-M."/>
            <person name="Yamada A."/>
            <person name="Yan M."/>
            <person name="Wang P."/>
            <person name="Xu J."/>
            <person name="Bruns T."/>
            <person name="Baldrian P."/>
            <person name="Vilgalys R."/>
            <person name="Henrissat B."/>
            <person name="Grigoriev I.V."/>
            <person name="Hibbett D."/>
            <person name="Nagy L.G."/>
            <person name="Martin F.M."/>
        </authorList>
    </citation>
    <scope>NUCLEOTIDE SEQUENCE</scope>
    <source>
        <strain evidence="1">BED1</strain>
    </source>
</reference>
<dbReference type="Proteomes" id="UP001194468">
    <property type="component" value="Unassembled WGS sequence"/>
</dbReference>
<evidence type="ECO:0000313" key="2">
    <source>
        <dbReference type="Proteomes" id="UP001194468"/>
    </source>
</evidence>
<organism evidence="1 2">
    <name type="scientific">Boletus edulis BED1</name>
    <dbReference type="NCBI Taxonomy" id="1328754"/>
    <lineage>
        <taxon>Eukaryota</taxon>
        <taxon>Fungi</taxon>
        <taxon>Dikarya</taxon>
        <taxon>Basidiomycota</taxon>
        <taxon>Agaricomycotina</taxon>
        <taxon>Agaricomycetes</taxon>
        <taxon>Agaricomycetidae</taxon>
        <taxon>Boletales</taxon>
        <taxon>Boletineae</taxon>
        <taxon>Boletaceae</taxon>
        <taxon>Boletoideae</taxon>
        <taxon>Boletus</taxon>
    </lineage>
</organism>
<gene>
    <name evidence="1" type="ORF">L210DRAFT_509277</name>
</gene>